<feature type="domain" description="Cation-transporting P-type ATPase C-terminal" evidence="4">
    <location>
        <begin position="73"/>
        <end position="210"/>
    </location>
</feature>
<keyword evidence="6" id="KW-1185">Reference proteome</keyword>
<proteinExistence type="predicted"/>
<organism evidence="5 6">
    <name type="scientific">Amycolatopsis vancoresmycina DSM 44592</name>
    <dbReference type="NCBI Taxonomy" id="1292037"/>
    <lineage>
        <taxon>Bacteria</taxon>
        <taxon>Bacillati</taxon>
        <taxon>Actinomycetota</taxon>
        <taxon>Actinomycetes</taxon>
        <taxon>Pseudonocardiales</taxon>
        <taxon>Pseudonocardiaceae</taxon>
        <taxon>Amycolatopsis</taxon>
    </lineage>
</organism>
<dbReference type="Proteomes" id="UP000014139">
    <property type="component" value="Unassembled WGS sequence"/>
</dbReference>
<keyword evidence="3" id="KW-0812">Transmembrane</keyword>
<sequence length="229" mass="22802">ADVGIGVRARASTAARTAADVALTGDDLTVLLEALAEGRALWRSVSDAVVILVGGNAGEIGFSVLGTLLSGDSPLGTRQLLLVNLLTDLFPAMAVAVTRPDDDGGRGGLGEGLNRAITARGVTTGIGATTAWLLGRYTPGTVRRTSTMALCGLVGTQLAQTLRGRRHSPLVVGTAVGSALALAAIVQTPGVSQFFGCTPLGPLAWAGVGAGVATGALAGSLPVLRSNPA</sequence>
<dbReference type="PANTHER" id="PTHR24093:SF513">
    <property type="entry name" value="CATION-TRANSPORTING ATPASE I-RELATED"/>
    <property type="match status" value="1"/>
</dbReference>
<evidence type="ECO:0000313" key="5">
    <source>
        <dbReference type="EMBL" id="EOD59689.1"/>
    </source>
</evidence>
<evidence type="ECO:0000256" key="3">
    <source>
        <dbReference type="SAM" id="Phobius"/>
    </source>
</evidence>
<evidence type="ECO:0000313" key="6">
    <source>
        <dbReference type="Proteomes" id="UP000014139"/>
    </source>
</evidence>
<feature type="non-terminal residue" evidence="5">
    <location>
        <position position="1"/>
    </location>
</feature>
<gene>
    <name evidence="5" type="ORF">H480_41520</name>
</gene>
<keyword evidence="3" id="KW-0472">Membrane</keyword>
<evidence type="ECO:0000256" key="2">
    <source>
        <dbReference type="ARBA" id="ARBA00022842"/>
    </source>
</evidence>
<dbReference type="Pfam" id="PF00689">
    <property type="entry name" value="Cation_ATPase_C"/>
    <property type="match status" value="1"/>
</dbReference>
<accession>R1HMR2</accession>
<name>R1HMR2_9PSEU</name>
<dbReference type="SUPFAM" id="SSF81665">
    <property type="entry name" value="Calcium ATPase, transmembrane domain M"/>
    <property type="match status" value="1"/>
</dbReference>
<dbReference type="GO" id="GO:0005886">
    <property type="term" value="C:plasma membrane"/>
    <property type="evidence" value="ECO:0007669"/>
    <property type="project" value="TreeGrafter"/>
</dbReference>
<keyword evidence="1" id="KW-0479">Metal-binding</keyword>
<dbReference type="PANTHER" id="PTHR24093">
    <property type="entry name" value="CATION TRANSPORTING ATPASE"/>
    <property type="match status" value="1"/>
</dbReference>
<dbReference type="AlphaFoldDB" id="R1HMR2"/>
<dbReference type="GO" id="GO:0046872">
    <property type="term" value="F:metal ion binding"/>
    <property type="evidence" value="ECO:0007669"/>
    <property type="project" value="UniProtKB-KW"/>
</dbReference>
<protein>
    <submittedName>
        <fullName evidence="5">Transport ATPase</fullName>
    </submittedName>
</protein>
<comment type="caution">
    <text evidence="5">The sequence shown here is derived from an EMBL/GenBank/DDBJ whole genome shotgun (WGS) entry which is preliminary data.</text>
</comment>
<reference evidence="5 6" key="1">
    <citation type="submission" date="2013-02" db="EMBL/GenBank/DDBJ databases">
        <title>Draft genome sequence of Amycolatopsis vancoresmycina strain DSM 44592T.</title>
        <authorList>
            <person name="Kumar S."/>
            <person name="Kaur N."/>
            <person name="Kaur C."/>
            <person name="Raghava G.P.S."/>
            <person name="Mayilraj S."/>
        </authorList>
    </citation>
    <scope>NUCLEOTIDE SEQUENCE [LARGE SCALE GENOMIC DNA]</scope>
    <source>
        <strain evidence="5 6">DSM 44592</strain>
    </source>
</reference>
<dbReference type="InterPro" id="IPR023298">
    <property type="entry name" value="ATPase_P-typ_TM_dom_sf"/>
</dbReference>
<dbReference type="GO" id="GO:0005388">
    <property type="term" value="F:P-type calcium transporter activity"/>
    <property type="evidence" value="ECO:0007669"/>
    <property type="project" value="TreeGrafter"/>
</dbReference>
<keyword evidence="3" id="KW-1133">Transmembrane helix</keyword>
<feature type="transmembrane region" description="Helical" evidence="3">
    <location>
        <begin position="170"/>
        <end position="191"/>
    </location>
</feature>
<dbReference type="OrthoDB" id="9814270at2"/>
<keyword evidence="2" id="KW-0460">Magnesium</keyword>
<dbReference type="RefSeq" id="WP_004561787.1">
    <property type="nucleotide sequence ID" value="NZ_AOUO01000722.1"/>
</dbReference>
<evidence type="ECO:0000256" key="1">
    <source>
        <dbReference type="ARBA" id="ARBA00022723"/>
    </source>
</evidence>
<feature type="transmembrane region" description="Helical" evidence="3">
    <location>
        <begin position="203"/>
        <end position="224"/>
    </location>
</feature>
<dbReference type="PATRIC" id="fig|1292037.4.peg.7777"/>
<dbReference type="EMBL" id="AOUO01000722">
    <property type="protein sequence ID" value="EOD59689.1"/>
    <property type="molecule type" value="Genomic_DNA"/>
</dbReference>
<dbReference type="InterPro" id="IPR006068">
    <property type="entry name" value="ATPase_P-typ_cation-transptr_C"/>
</dbReference>
<dbReference type="Gene3D" id="1.20.1110.10">
    <property type="entry name" value="Calcium-transporting ATPase, transmembrane domain"/>
    <property type="match status" value="1"/>
</dbReference>
<evidence type="ECO:0000259" key="4">
    <source>
        <dbReference type="Pfam" id="PF00689"/>
    </source>
</evidence>